<dbReference type="EMBL" id="JBIAMT010000001">
    <property type="protein sequence ID" value="MFF0495193.1"/>
    <property type="molecule type" value="Genomic_DNA"/>
</dbReference>
<evidence type="ECO:0000259" key="2">
    <source>
        <dbReference type="Pfam" id="PF06054"/>
    </source>
</evidence>
<organism evidence="3 4">
    <name type="scientific">Nocardia aobensis</name>
    <dbReference type="NCBI Taxonomy" id="257277"/>
    <lineage>
        <taxon>Bacteria</taxon>
        <taxon>Bacillati</taxon>
        <taxon>Actinomycetota</taxon>
        <taxon>Actinomycetes</taxon>
        <taxon>Mycobacteriales</taxon>
        <taxon>Nocardiaceae</taxon>
        <taxon>Nocardia</taxon>
    </lineage>
</organism>
<feature type="region of interest" description="Disordered" evidence="1">
    <location>
        <begin position="279"/>
        <end position="312"/>
    </location>
</feature>
<dbReference type="Pfam" id="PF06054">
    <property type="entry name" value="CoiA_nuc"/>
    <property type="match status" value="1"/>
</dbReference>
<evidence type="ECO:0000313" key="3">
    <source>
        <dbReference type="EMBL" id="MFF0495193.1"/>
    </source>
</evidence>
<evidence type="ECO:0000313" key="4">
    <source>
        <dbReference type="Proteomes" id="UP001601442"/>
    </source>
</evidence>
<evidence type="ECO:0000256" key="1">
    <source>
        <dbReference type="SAM" id="MobiDB-lite"/>
    </source>
</evidence>
<accession>A0ABW6NVK6</accession>
<dbReference type="RefSeq" id="WP_387389014.1">
    <property type="nucleotide sequence ID" value="NZ_JBIAMT010000001.1"/>
</dbReference>
<dbReference type="Proteomes" id="UP001601442">
    <property type="component" value="Unassembled WGS sequence"/>
</dbReference>
<keyword evidence="4" id="KW-1185">Reference proteome</keyword>
<dbReference type="InterPro" id="IPR010330">
    <property type="entry name" value="CoiA_nuc"/>
</dbReference>
<feature type="region of interest" description="Disordered" evidence="1">
    <location>
        <begin position="67"/>
        <end position="88"/>
    </location>
</feature>
<protein>
    <submittedName>
        <fullName evidence="3">Competence protein CoiA family protein</fullName>
    </submittedName>
</protein>
<proteinExistence type="predicted"/>
<comment type="caution">
    <text evidence="3">The sequence shown here is derived from an EMBL/GenBank/DDBJ whole genome shotgun (WGS) entry which is preliminary data.</text>
</comment>
<reference evidence="3 4" key="1">
    <citation type="submission" date="2024-10" db="EMBL/GenBank/DDBJ databases">
        <title>The Natural Products Discovery Center: Release of the First 8490 Sequenced Strains for Exploring Actinobacteria Biosynthetic Diversity.</title>
        <authorList>
            <person name="Kalkreuter E."/>
            <person name="Kautsar S.A."/>
            <person name="Yang D."/>
            <person name="Bader C.D."/>
            <person name="Teijaro C.N."/>
            <person name="Fluegel L."/>
            <person name="Davis C.M."/>
            <person name="Simpson J.R."/>
            <person name="Lauterbach L."/>
            <person name="Steele A.D."/>
            <person name="Gui C."/>
            <person name="Meng S."/>
            <person name="Li G."/>
            <person name="Viehrig K."/>
            <person name="Ye F."/>
            <person name="Su P."/>
            <person name="Kiefer A.F."/>
            <person name="Nichols A."/>
            <person name="Cepeda A.J."/>
            <person name="Yan W."/>
            <person name="Fan B."/>
            <person name="Jiang Y."/>
            <person name="Adhikari A."/>
            <person name="Zheng C.-J."/>
            <person name="Schuster L."/>
            <person name="Cowan T.M."/>
            <person name="Smanski M.J."/>
            <person name="Chevrette M.G."/>
            <person name="De Carvalho L.P.S."/>
            <person name="Shen B."/>
        </authorList>
    </citation>
    <scope>NUCLEOTIDE SEQUENCE [LARGE SCALE GENOMIC DNA]</scope>
    <source>
        <strain evidence="3 4">NPDC004119</strain>
    </source>
</reference>
<sequence length="396" mass="44198">MSSSDLLTVALDLTRGCYAPAPQSAASPQMHALRRMGYSGDRTLVCALCYAEHNQLVPLIVRGRPNGQRRPHFAHPPGLAPGGGQHSPESVWHLTSKTLLTEWARTQPGVVEVRNEVALPGNERRSDVRVFFADGSQVALEVQSYSLTDEQWQGRHDAYRRNGIVDVWIWHPDAPTHWIVLREPNIDQQLWTIDPARELVNLMLAEPHSPPAGGDTSQYETDYAIRHLPPCIGDRLTAAAYPLTQLKLTESGIPISESLRQQLIDERLRYERIEQLKRRLREPATPRTSAAAPRPSPQIATPPTRTPPPCSGTTAQLKWIELQNTFMAAGHDPDYRDAPPLRRPRARPTIHCTTCGYLLSPAVNADTITPCTRSHRAQLCRQDHGAMSTPDQIPLF</sequence>
<gene>
    <name evidence="3" type="ORF">ACFYU5_02200</name>
</gene>
<feature type="domain" description="Competence protein CoiA nuclease-like" evidence="2">
    <location>
        <begin position="89"/>
        <end position="171"/>
    </location>
</feature>
<name>A0ABW6NVK6_9NOCA</name>